<dbReference type="Pfam" id="PF00069">
    <property type="entry name" value="Pkinase"/>
    <property type="match status" value="1"/>
</dbReference>
<dbReference type="InterPro" id="IPR000719">
    <property type="entry name" value="Prot_kinase_dom"/>
</dbReference>
<dbReference type="Pfam" id="PF08238">
    <property type="entry name" value="Sel1"/>
    <property type="match status" value="14"/>
</dbReference>
<dbReference type="PANTHER" id="PTHR43628:SF1">
    <property type="entry name" value="CHITIN SYNTHASE REGULATORY FACTOR 2-RELATED"/>
    <property type="match status" value="1"/>
</dbReference>
<dbReference type="InterPro" id="IPR008271">
    <property type="entry name" value="Ser/Thr_kinase_AS"/>
</dbReference>
<dbReference type="PROSITE" id="PS00108">
    <property type="entry name" value="PROTEIN_KINASE_ST"/>
    <property type="match status" value="1"/>
</dbReference>
<comment type="caution">
    <text evidence="2">The sequence shown here is derived from an EMBL/GenBank/DDBJ whole genome shotgun (WGS) entry which is preliminary data.</text>
</comment>
<dbReference type="InterPro" id="IPR006597">
    <property type="entry name" value="Sel1-like"/>
</dbReference>
<dbReference type="InterPro" id="IPR052945">
    <property type="entry name" value="Mitotic_Regulator"/>
</dbReference>
<evidence type="ECO:0000313" key="3">
    <source>
        <dbReference type="Proteomes" id="UP001470230"/>
    </source>
</evidence>
<organism evidence="2 3">
    <name type="scientific">Tritrichomonas musculus</name>
    <dbReference type="NCBI Taxonomy" id="1915356"/>
    <lineage>
        <taxon>Eukaryota</taxon>
        <taxon>Metamonada</taxon>
        <taxon>Parabasalia</taxon>
        <taxon>Tritrichomonadida</taxon>
        <taxon>Tritrichomonadidae</taxon>
        <taxon>Tritrichomonas</taxon>
    </lineage>
</organism>
<dbReference type="SMART" id="SM00671">
    <property type="entry name" value="SEL1"/>
    <property type="match status" value="15"/>
</dbReference>
<reference evidence="2 3" key="1">
    <citation type="submission" date="2024-04" db="EMBL/GenBank/DDBJ databases">
        <title>Tritrichomonas musculus Genome.</title>
        <authorList>
            <person name="Alves-Ferreira E."/>
            <person name="Grigg M."/>
            <person name="Lorenzi H."/>
            <person name="Galac M."/>
        </authorList>
    </citation>
    <scope>NUCLEOTIDE SEQUENCE [LARGE SCALE GENOMIC DNA]</scope>
    <source>
        <strain evidence="2 3">EAF2021</strain>
    </source>
</reference>
<evidence type="ECO:0000259" key="1">
    <source>
        <dbReference type="PROSITE" id="PS50011"/>
    </source>
</evidence>
<dbReference type="EMBL" id="JAPFFF010000008">
    <property type="protein sequence ID" value="KAK8883656.1"/>
    <property type="molecule type" value="Genomic_DNA"/>
</dbReference>
<dbReference type="PANTHER" id="PTHR43628">
    <property type="entry name" value="ACTIVATOR OF C KINASE PROTEIN 1-RELATED"/>
    <property type="match status" value="1"/>
</dbReference>
<dbReference type="Gene3D" id="1.10.510.10">
    <property type="entry name" value="Transferase(Phosphotransferase) domain 1"/>
    <property type="match status" value="1"/>
</dbReference>
<sequence length="1182" mass="138800">MFNDISLISQLLANQEIRIADNRFNRIILDYTFLLISDSFIKSEAKAVFSNFMESKIVIIDKYEEPDRNLYFILSFEKTIIIINQLSFHLLQELFSSNPNLNICFLSNSKDPFDKLIDITYIELKCHSELEEEILSFSLNFKLKLQSKHIIKEIWGIIHPSLFGYLIKKSYSKLNKNRMEDFLSIGINSNQKEIQKDEYITVRNVGSGSLFQVNLIYHIEEEEFLLQKIPNNMNEAEKLMKREKSNYSNFQHPFLPNFYGIVKDEGIITIEFINGQTLQNIKKLHLKDDDKMTIIFELMLAIEYLHDKFYVYRDLKPNNVMIDENKTAVLIDFDRMIFVNDNSGEQTTDLTLEYAAPEIARGKASLKSDIYSLGKMMYFIFNEKTPEDHLVSSDFEKYPAIKRMHNKCVSNVESERPSISELIFDFWINYHSMIHIDYFYEVMGKYFSNIYDKNTIILLQMIENNKDESKIPLLLQTIHLLPSSINNRMHRFDPKSNVNIGEKYYEIGVENIQNWVFPANLNKGIHYLKLASDENYLPATKLLGSIYLDSKIIPIDIDQAIHYLSIASDRNDSNSQLILGNIYREGKLIKKDLKKAVHYFQLASDNSNEGAQFNLGLIYIKGEDGHQDINKGIHYFELAAKNNYPQAQYNLGVFYSSNQYVKRDMNKAIYYLSLAANKNYILAILKMGLIYSQSQFFRHDIDKSIYYFSLGANLNDAECQFYLGFIYSNKEYNHLDINKALKYYELSSYQNHINSLINIAMIYLDGIYIKQDIDKCISYLLRASNQNSPIAQNMLGIIYAEAKYRRYDLTKAISYFELSAKQDFSLACQNIAHIYYNNMHNKEDFDKSLYYYTIAANKNLVESQYNLGLIYFDNKYIPRNIDKALYYFRKAANQNDHYAQYFLGCLYDEGKYVPKNRTIALKYFHLAAKSNEKDSLLIIGNHYLETGEIEKGIYYITQSAKNGHIYANFLYGFINQNGKYLDRNINEAIHFYKEASSFNNQYAKNNLGVIYKNGFEDKIIKNNGKAISYFEDAIHQSNDLLSMYHLAKFYFYEESTNKRNKEIVEYLVKSMNLGFPQSRELLCLFLIEQSNFDFEKIKIEIEQIKNISKEQSYLICRMIKNNYLCNDSFFKERCQFHQNNDFLYDDDYNVVLLKSVLNESKIKIKQIPEIKKEFYEGFGFDI</sequence>
<dbReference type="PROSITE" id="PS50011">
    <property type="entry name" value="PROTEIN_KINASE_DOM"/>
    <property type="match status" value="1"/>
</dbReference>
<keyword evidence="3" id="KW-1185">Reference proteome</keyword>
<protein>
    <recommendedName>
        <fullName evidence="1">Protein kinase domain-containing protein</fullName>
    </recommendedName>
</protein>
<proteinExistence type="predicted"/>
<accession>A0ABR2JYW6</accession>
<feature type="domain" description="Protein kinase" evidence="1">
    <location>
        <begin position="199"/>
        <end position="434"/>
    </location>
</feature>
<dbReference type="InterPro" id="IPR011990">
    <property type="entry name" value="TPR-like_helical_dom_sf"/>
</dbReference>
<name>A0ABR2JYW6_9EUKA</name>
<dbReference type="Gene3D" id="1.25.40.10">
    <property type="entry name" value="Tetratricopeptide repeat domain"/>
    <property type="match status" value="3"/>
</dbReference>
<dbReference type="InterPro" id="IPR011009">
    <property type="entry name" value="Kinase-like_dom_sf"/>
</dbReference>
<dbReference type="SUPFAM" id="SSF56112">
    <property type="entry name" value="Protein kinase-like (PK-like)"/>
    <property type="match status" value="1"/>
</dbReference>
<evidence type="ECO:0000313" key="2">
    <source>
        <dbReference type="EMBL" id="KAK8883656.1"/>
    </source>
</evidence>
<dbReference type="SMART" id="SM00220">
    <property type="entry name" value="S_TKc"/>
    <property type="match status" value="1"/>
</dbReference>
<dbReference type="Proteomes" id="UP001470230">
    <property type="component" value="Unassembled WGS sequence"/>
</dbReference>
<dbReference type="SUPFAM" id="SSF81901">
    <property type="entry name" value="HCP-like"/>
    <property type="match status" value="3"/>
</dbReference>
<gene>
    <name evidence="2" type="ORF">M9Y10_042753</name>
</gene>